<evidence type="ECO:0000256" key="3">
    <source>
        <dbReference type="ARBA" id="ARBA00004406"/>
    </source>
</evidence>
<evidence type="ECO:0000256" key="1">
    <source>
        <dbReference type="ARBA" id="ARBA00001971"/>
    </source>
</evidence>
<evidence type="ECO:0000313" key="16">
    <source>
        <dbReference type="RefSeq" id="XP_034099213.2"/>
    </source>
</evidence>
<keyword evidence="14" id="KW-0732">Signal</keyword>
<dbReference type="InterPro" id="IPR001128">
    <property type="entry name" value="Cyt_P450"/>
</dbReference>
<evidence type="ECO:0000256" key="4">
    <source>
        <dbReference type="ARBA" id="ARBA00010617"/>
    </source>
</evidence>
<evidence type="ECO:0000256" key="12">
    <source>
        <dbReference type="ARBA" id="ARBA00023136"/>
    </source>
</evidence>
<reference evidence="16" key="1">
    <citation type="submission" date="2025-08" db="UniProtKB">
        <authorList>
            <consortium name="RefSeq"/>
        </authorList>
    </citation>
    <scope>IDENTIFICATION</scope>
    <source>
        <strain evidence="16">15112-1751.03</strain>
        <tissue evidence="16">Whole Adult</tissue>
    </source>
</reference>
<keyword evidence="10 13" id="KW-0408">Iron</keyword>
<comment type="cofactor">
    <cofactor evidence="1 13">
        <name>heme</name>
        <dbReference type="ChEBI" id="CHEBI:30413"/>
    </cofactor>
</comment>
<organism evidence="15 16">
    <name type="scientific">Drosophila albomicans</name>
    <name type="common">Fruit fly</name>
    <dbReference type="NCBI Taxonomy" id="7291"/>
    <lineage>
        <taxon>Eukaryota</taxon>
        <taxon>Metazoa</taxon>
        <taxon>Ecdysozoa</taxon>
        <taxon>Arthropoda</taxon>
        <taxon>Hexapoda</taxon>
        <taxon>Insecta</taxon>
        <taxon>Pterygota</taxon>
        <taxon>Neoptera</taxon>
        <taxon>Endopterygota</taxon>
        <taxon>Diptera</taxon>
        <taxon>Brachycera</taxon>
        <taxon>Muscomorpha</taxon>
        <taxon>Ephydroidea</taxon>
        <taxon>Drosophilidae</taxon>
        <taxon>Drosophila</taxon>
    </lineage>
</organism>
<keyword evidence="12" id="KW-0472">Membrane</keyword>
<feature type="chain" id="PRO_5039718899" evidence="14">
    <location>
        <begin position="18"/>
        <end position="1094"/>
    </location>
</feature>
<evidence type="ECO:0000256" key="11">
    <source>
        <dbReference type="ARBA" id="ARBA00023033"/>
    </source>
</evidence>
<dbReference type="InterPro" id="IPR050476">
    <property type="entry name" value="Insect_CytP450_Detox"/>
</dbReference>
<protein>
    <submittedName>
        <fullName evidence="16">Uncharacterized protein LOC117564505</fullName>
    </submittedName>
</protein>
<evidence type="ECO:0000256" key="5">
    <source>
        <dbReference type="ARBA" id="ARBA00022617"/>
    </source>
</evidence>
<dbReference type="GO" id="GO:0020037">
    <property type="term" value="F:heme binding"/>
    <property type="evidence" value="ECO:0007669"/>
    <property type="project" value="InterPro"/>
</dbReference>
<comment type="subcellular location">
    <subcellularLocation>
        <location evidence="3">Endoplasmic reticulum membrane</location>
        <topology evidence="3">Peripheral membrane protein</topology>
    </subcellularLocation>
    <subcellularLocation>
        <location evidence="2">Microsome membrane</location>
        <topology evidence="2">Peripheral membrane protein</topology>
    </subcellularLocation>
</comment>
<evidence type="ECO:0000256" key="2">
    <source>
        <dbReference type="ARBA" id="ARBA00004174"/>
    </source>
</evidence>
<dbReference type="RefSeq" id="XP_034099213.2">
    <property type="nucleotide sequence ID" value="XM_034243322.2"/>
</dbReference>
<dbReference type="SUPFAM" id="SSF48264">
    <property type="entry name" value="Cytochrome P450"/>
    <property type="match status" value="3"/>
</dbReference>
<dbReference type="GO" id="GO:0004497">
    <property type="term" value="F:monooxygenase activity"/>
    <property type="evidence" value="ECO:0007669"/>
    <property type="project" value="UniProtKB-KW"/>
</dbReference>
<evidence type="ECO:0000256" key="8">
    <source>
        <dbReference type="ARBA" id="ARBA00022848"/>
    </source>
</evidence>
<dbReference type="PANTHER" id="PTHR24292:SF100">
    <property type="entry name" value="CYTOCHROME P450 6A16, ISOFORM B-RELATED"/>
    <property type="match status" value="1"/>
</dbReference>
<dbReference type="FunFam" id="1.10.630.10:FF:000042">
    <property type="entry name" value="Cytochrome P450"/>
    <property type="match status" value="2"/>
</dbReference>
<dbReference type="PRINTS" id="PR00463">
    <property type="entry name" value="EP450I"/>
</dbReference>
<dbReference type="Pfam" id="PF00067">
    <property type="entry name" value="p450"/>
    <property type="match status" value="3"/>
</dbReference>
<dbReference type="InterPro" id="IPR036396">
    <property type="entry name" value="Cyt_P450_sf"/>
</dbReference>
<proteinExistence type="inferred from homology"/>
<dbReference type="GeneID" id="117564505"/>
<accession>A0A6P8WIW5</accession>
<dbReference type="Proteomes" id="UP000515160">
    <property type="component" value="Chromosome 2L"/>
</dbReference>
<keyword evidence="8" id="KW-0492">Microsome</keyword>
<keyword evidence="5 13" id="KW-0349">Heme</keyword>
<sequence>MGFVFIVLSFLLTFVLSYLRHCYTYWEQHGIPQLRPHFLFGHFSKLNAIHTNDLLQETYDAFKGKCKVAGTYIFTRPIAVVTDLDLAKNILIKDFNNFVNRSDHPSPETVHRNPLLGNLFNLHGEEWRGLRTKLSPTFTSGKIKYMFNTVTDVSQQLEDTFRSEVDSGGILDVNDLLGRYTVDVIASCAFGIKCNSLKDPQAEFRVMARELFSNRNLKIRWVLFKLNYVKLLSKLPLRSFGQQHLGFFVNIIRQIFDLRERDSVKRNDFMQLLIDLRKSEESQGLSVEQLAAQVFVFFIAGFETSSSNMSYALFELARNEESQRKLRSEIQSVLQKHGKLTYEAMIEMTYLDQVINETLRKYPALVSLTRVAAESYKFNDKLTNKETVLERGTKVYIPVNAIHNDPDIYPEPNKFNPERFETEAFQQRHPMAFLGFGDGPRNCIGLRFGRMQVKVGLVTLLSNFRFSPVPGEPTEVEIDTKSLIRRPLNGVKLHMERLESFNPERFETEAFQERHPMAFLGFGDGPRNCIGLRFGRMQVKVGLVTLLSNFRFSPAPGEPTAVEIDTKTSIRRPLNGVKLRFIFNLYRMGFALIVFSLVLTWVFSYLRHCYTYWEQNGIPQLRPNFLYGHFFKLNAIHLNDLIQETYDAFKGKYKVAGTYIFTRPIAIVTDLDLIKSILIKDFNKFENRSDPPLRSNIQRNPLHGNLFNLHGEEWRALRAKLSPTFTSGKIKYMFNTVTEVSHQLEETFHSEVGLSNERGSILEVYNLLGRYTVDVIAGCAFGIQCNSLKDPQAEFRVMANIIFAEANHNIRWSLFKMHYAKLLSKLPLQTLGSGQSGFFVNIVRQTVELRERENIKRNDFMDILIDLRKSEHSKGLTLEQLAAQVFVFFIAGFETSASSMSYALFELAKNEDIQHKLRTEIQQVLKRHGKLTYDAMMEMTYLDQVVSETLRKHPAGVSLMRIASDNYKLPSYDDKISNEEIVLERGTKIHIPVYAIHNDPEIYPEPQKFKPERFAPEACQQRHPMAFLGFGDGPRNCIGLRFALMQVKVGLITLLNSFQFSPAPGEPTEVEIVRRGIVRRPLNGVRLHVKRCQT</sequence>
<keyword evidence="9" id="KW-0560">Oxidoreductase</keyword>
<dbReference type="GO" id="GO:0005789">
    <property type="term" value="C:endoplasmic reticulum membrane"/>
    <property type="evidence" value="ECO:0007669"/>
    <property type="project" value="UniProtKB-SubCell"/>
</dbReference>
<evidence type="ECO:0000256" key="10">
    <source>
        <dbReference type="ARBA" id="ARBA00023004"/>
    </source>
</evidence>
<dbReference type="PANTHER" id="PTHR24292">
    <property type="entry name" value="CYTOCHROME P450"/>
    <property type="match status" value="1"/>
</dbReference>
<keyword evidence="7" id="KW-0256">Endoplasmic reticulum</keyword>
<dbReference type="CDD" id="cd11056">
    <property type="entry name" value="CYP6-like"/>
    <property type="match status" value="2"/>
</dbReference>
<evidence type="ECO:0000256" key="13">
    <source>
        <dbReference type="PIRSR" id="PIRSR602401-1"/>
    </source>
</evidence>
<feature type="binding site" description="axial binding residue" evidence="13">
    <location>
        <position position="443"/>
    </location>
    <ligand>
        <name>heme</name>
        <dbReference type="ChEBI" id="CHEBI:30413"/>
    </ligand>
    <ligandPart>
        <name>Fe</name>
        <dbReference type="ChEBI" id="CHEBI:18248"/>
    </ligandPart>
</feature>
<dbReference type="AlphaFoldDB" id="A0A6P8WIW5"/>
<dbReference type="PROSITE" id="PS00086">
    <property type="entry name" value="CYTOCHROME_P450"/>
    <property type="match status" value="3"/>
</dbReference>
<dbReference type="InterPro" id="IPR002401">
    <property type="entry name" value="Cyt_P450_E_grp-I"/>
</dbReference>
<evidence type="ECO:0000256" key="6">
    <source>
        <dbReference type="ARBA" id="ARBA00022723"/>
    </source>
</evidence>
<feature type="signal peptide" evidence="14">
    <location>
        <begin position="1"/>
        <end position="17"/>
    </location>
</feature>
<keyword evidence="6 13" id="KW-0479">Metal-binding</keyword>
<name>A0A6P8WIW5_DROAB</name>
<evidence type="ECO:0000313" key="15">
    <source>
        <dbReference type="Proteomes" id="UP000515160"/>
    </source>
</evidence>
<gene>
    <name evidence="16" type="primary">LOC117564505</name>
</gene>
<dbReference type="PRINTS" id="PR00385">
    <property type="entry name" value="P450"/>
</dbReference>
<evidence type="ECO:0000256" key="14">
    <source>
        <dbReference type="SAM" id="SignalP"/>
    </source>
</evidence>
<keyword evidence="11" id="KW-0503">Monooxygenase</keyword>
<dbReference type="GO" id="GO:0005506">
    <property type="term" value="F:iron ion binding"/>
    <property type="evidence" value="ECO:0007669"/>
    <property type="project" value="InterPro"/>
</dbReference>
<comment type="similarity">
    <text evidence="4">Belongs to the cytochrome P450 family.</text>
</comment>
<dbReference type="OrthoDB" id="2789670at2759"/>
<keyword evidence="15" id="KW-1185">Reference proteome</keyword>
<dbReference type="InterPro" id="IPR017972">
    <property type="entry name" value="Cyt_P450_CS"/>
</dbReference>
<evidence type="ECO:0000256" key="9">
    <source>
        <dbReference type="ARBA" id="ARBA00023002"/>
    </source>
</evidence>
<dbReference type="GO" id="GO:0016705">
    <property type="term" value="F:oxidoreductase activity, acting on paired donors, with incorporation or reduction of molecular oxygen"/>
    <property type="evidence" value="ECO:0007669"/>
    <property type="project" value="InterPro"/>
</dbReference>
<dbReference type="Gene3D" id="1.10.630.10">
    <property type="entry name" value="Cytochrome P450"/>
    <property type="match status" value="3"/>
</dbReference>
<evidence type="ECO:0000256" key="7">
    <source>
        <dbReference type="ARBA" id="ARBA00022824"/>
    </source>
</evidence>